<reference evidence="3 4" key="1">
    <citation type="journal article" date="2018" name="Elife">
        <title>Discovery and characterization of a prevalent human gut bacterial enzyme sufficient for the inactivation of a family of plant toxins.</title>
        <authorList>
            <person name="Koppel N."/>
            <person name="Bisanz J.E."/>
            <person name="Pandelia M.E."/>
            <person name="Turnbaugh P.J."/>
            <person name="Balskus E.P."/>
        </authorList>
    </citation>
    <scope>NUCLEOTIDE SEQUENCE [LARGE SCALE GENOMIC DNA]</scope>
    <source>
        <strain evidence="4">anaerobia AP69FAA</strain>
    </source>
</reference>
<evidence type="ECO:0000313" key="3">
    <source>
        <dbReference type="EMBL" id="RDB55030.1"/>
    </source>
</evidence>
<evidence type="ECO:0000313" key="4">
    <source>
        <dbReference type="Proteomes" id="UP000253792"/>
    </source>
</evidence>
<dbReference type="OrthoDB" id="3196529at2"/>
<comment type="caution">
    <text evidence="3">The sequence shown here is derived from an EMBL/GenBank/DDBJ whole genome shotgun (WGS) entry which is preliminary data.</text>
</comment>
<keyword evidence="4" id="KW-1185">Reference proteome</keyword>
<dbReference type="EMBL" id="PPTP01000006">
    <property type="protein sequence ID" value="RDB55030.1"/>
    <property type="molecule type" value="Genomic_DNA"/>
</dbReference>
<dbReference type="RefSeq" id="WP_114620901.1">
    <property type="nucleotide sequence ID" value="NZ_PPTP01000006.1"/>
</dbReference>
<evidence type="ECO:0000256" key="1">
    <source>
        <dbReference type="SAM" id="MobiDB-lite"/>
    </source>
</evidence>
<name>A0A369L6J0_9ACTN</name>
<keyword evidence="2" id="KW-1133">Transmembrane helix</keyword>
<feature type="region of interest" description="Disordered" evidence="1">
    <location>
        <begin position="346"/>
        <end position="365"/>
    </location>
</feature>
<accession>A0A369L6J0</accession>
<organism evidence="3 4">
    <name type="scientific">Senegalimassilia anaerobia</name>
    <dbReference type="NCBI Taxonomy" id="1473216"/>
    <lineage>
        <taxon>Bacteria</taxon>
        <taxon>Bacillati</taxon>
        <taxon>Actinomycetota</taxon>
        <taxon>Coriobacteriia</taxon>
        <taxon>Coriobacteriales</taxon>
        <taxon>Coriobacteriaceae</taxon>
        <taxon>Senegalimassilia</taxon>
    </lineage>
</organism>
<dbReference type="AlphaFoldDB" id="A0A369L6J0"/>
<evidence type="ECO:0000256" key="2">
    <source>
        <dbReference type="SAM" id="Phobius"/>
    </source>
</evidence>
<feature type="transmembrane region" description="Helical" evidence="2">
    <location>
        <begin position="377"/>
        <end position="397"/>
    </location>
</feature>
<gene>
    <name evidence="3" type="ORF">C1880_07310</name>
</gene>
<keyword evidence="2" id="KW-0812">Transmembrane</keyword>
<dbReference type="Proteomes" id="UP000253792">
    <property type="component" value="Unassembled WGS sequence"/>
</dbReference>
<keyword evidence="2" id="KW-0472">Membrane</keyword>
<sequence length="432" mass="46807">MPTSRLVRAFEAFASLVLAVLLLLIIPSMALADEQSFALGSVVNAGLDTGYSESNEIKESDPHFGWQLGSFNVKGFTSVQRGGESATFLKTIGDKVSLEFELSQDINRLNGNPLLTIANDENGYDQGMQIEKSSPGFGRGTLIVRKTDYQNNSSEPQVYNDYLAGVAAGANTQVDLFEEGDYEVVLDYEIKNDVHKVGGFLFVPEASIFPDYSNYAIRFKFSVRNGNTMPFLFDAQSGSELTNESVAPNGFVIDLARSRYLNVNVKREVLTGKSFDVRSNAPAKDGDRYTDEGMYTISTENTSTGQTTEKTIYVGSDPSLKAYAAAGYSTPQIEDAVNQGAAINDNESITRRDQTDSSEQALSSDSSSASAAKSAGFNMPLLLFSAALIVLAVIILVKRRFTRTVTPFESQSTISIEGGSAGFDADDDKDDK</sequence>
<protein>
    <submittedName>
        <fullName evidence="3">Uncharacterized protein</fullName>
    </submittedName>
</protein>
<proteinExistence type="predicted"/>